<evidence type="ECO:0000313" key="2">
    <source>
        <dbReference type="Proteomes" id="UP001472677"/>
    </source>
</evidence>
<organism evidence="1 2">
    <name type="scientific">Hibiscus sabdariffa</name>
    <name type="common">roselle</name>
    <dbReference type="NCBI Taxonomy" id="183260"/>
    <lineage>
        <taxon>Eukaryota</taxon>
        <taxon>Viridiplantae</taxon>
        <taxon>Streptophyta</taxon>
        <taxon>Embryophyta</taxon>
        <taxon>Tracheophyta</taxon>
        <taxon>Spermatophyta</taxon>
        <taxon>Magnoliopsida</taxon>
        <taxon>eudicotyledons</taxon>
        <taxon>Gunneridae</taxon>
        <taxon>Pentapetalae</taxon>
        <taxon>rosids</taxon>
        <taxon>malvids</taxon>
        <taxon>Malvales</taxon>
        <taxon>Malvaceae</taxon>
        <taxon>Malvoideae</taxon>
        <taxon>Hibiscus</taxon>
    </lineage>
</organism>
<evidence type="ECO:0000313" key="1">
    <source>
        <dbReference type="EMBL" id="KAK8524968.1"/>
    </source>
</evidence>
<proteinExistence type="predicted"/>
<dbReference type="EMBL" id="JBBPBM010000041">
    <property type="protein sequence ID" value="KAK8524968.1"/>
    <property type="molecule type" value="Genomic_DNA"/>
</dbReference>
<dbReference type="Proteomes" id="UP001472677">
    <property type="component" value="Unassembled WGS sequence"/>
</dbReference>
<protein>
    <recommendedName>
        <fullName evidence="3">RNase H type-1 domain-containing protein</fullName>
    </recommendedName>
</protein>
<evidence type="ECO:0008006" key="3">
    <source>
        <dbReference type="Google" id="ProtNLM"/>
    </source>
</evidence>
<gene>
    <name evidence="1" type="ORF">V6N12_029819</name>
</gene>
<sequence length="85" mass="9897">MKLTSLRNHRQRTTLKSTKDKAMGFVPVIRDSNGVFQKFVSGHTKLAFATMMAERLAVRKVLSWLKALQLHKIIVEWIALRLFMR</sequence>
<comment type="caution">
    <text evidence="1">The sequence shown here is derived from an EMBL/GenBank/DDBJ whole genome shotgun (WGS) entry which is preliminary data.</text>
</comment>
<accession>A0ABR2CY12</accession>
<reference evidence="1 2" key="1">
    <citation type="journal article" date="2024" name="G3 (Bethesda)">
        <title>Genome assembly of Hibiscus sabdariffa L. provides insights into metabolisms of medicinal natural products.</title>
        <authorList>
            <person name="Kim T."/>
        </authorList>
    </citation>
    <scope>NUCLEOTIDE SEQUENCE [LARGE SCALE GENOMIC DNA]</scope>
    <source>
        <strain evidence="1">TK-2024</strain>
        <tissue evidence="1">Old leaves</tissue>
    </source>
</reference>
<name>A0ABR2CY12_9ROSI</name>
<keyword evidence="2" id="KW-1185">Reference proteome</keyword>